<feature type="compositionally biased region" description="Low complexity" evidence="1">
    <location>
        <begin position="78"/>
        <end position="88"/>
    </location>
</feature>
<evidence type="ECO:0000313" key="3">
    <source>
        <dbReference type="Proteomes" id="UP000467841"/>
    </source>
</evidence>
<dbReference type="Proteomes" id="UP000467841">
    <property type="component" value="Unassembled WGS sequence"/>
</dbReference>
<feature type="region of interest" description="Disordered" evidence="1">
    <location>
        <begin position="78"/>
        <end position="128"/>
    </location>
</feature>
<protein>
    <submittedName>
        <fullName evidence="2">Uncharacterized protein</fullName>
    </submittedName>
</protein>
<comment type="caution">
    <text evidence="2">The sequence shown here is derived from an EMBL/GenBank/DDBJ whole genome shotgun (WGS) entry which is preliminary data.</text>
</comment>
<dbReference type="EMBL" id="CACVBM020001209">
    <property type="protein sequence ID" value="CAA7039402.1"/>
    <property type="molecule type" value="Genomic_DNA"/>
</dbReference>
<evidence type="ECO:0000256" key="1">
    <source>
        <dbReference type="SAM" id="MobiDB-lite"/>
    </source>
</evidence>
<accession>A0A6D2JJV8</accession>
<feature type="compositionally biased region" description="Polar residues" evidence="1">
    <location>
        <begin position="89"/>
        <end position="100"/>
    </location>
</feature>
<gene>
    <name evidence="2" type="ORF">MERR_LOCUS26637</name>
</gene>
<dbReference type="AlphaFoldDB" id="A0A6D2JJV8"/>
<reference evidence="2" key="1">
    <citation type="submission" date="2020-01" db="EMBL/GenBank/DDBJ databases">
        <authorList>
            <person name="Mishra B."/>
        </authorList>
    </citation>
    <scope>NUCLEOTIDE SEQUENCE [LARGE SCALE GENOMIC DNA]</scope>
</reference>
<organism evidence="2 3">
    <name type="scientific">Microthlaspi erraticum</name>
    <dbReference type="NCBI Taxonomy" id="1685480"/>
    <lineage>
        <taxon>Eukaryota</taxon>
        <taxon>Viridiplantae</taxon>
        <taxon>Streptophyta</taxon>
        <taxon>Embryophyta</taxon>
        <taxon>Tracheophyta</taxon>
        <taxon>Spermatophyta</taxon>
        <taxon>Magnoliopsida</taxon>
        <taxon>eudicotyledons</taxon>
        <taxon>Gunneridae</taxon>
        <taxon>Pentapetalae</taxon>
        <taxon>rosids</taxon>
        <taxon>malvids</taxon>
        <taxon>Brassicales</taxon>
        <taxon>Brassicaceae</taxon>
        <taxon>Coluteocarpeae</taxon>
        <taxon>Microthlaspi</taxon>
    </lineage>
</organism>
<proteinExistence type="predicted"/>
<sequence>MSDSRQDEAHGKIWCIPRPGPLRIGFGSPKKRPILFLDVSSAQYRPIHVNNDSRSNPNNTIEEDLDIDQLERINQAGDAAVQGGQQRASVQEEQPNNTHIPQGADHPAHGGAVPQPNQNTPGAVDQPH</sequence>
<name>A0A6D2JJV8_9BRAS</name>
<evidence type="ECO:0000313" key="2">
    <source>
        <dbReference type="EMBL" id="CAA7039402.1"/>
    </source>
</evidence>
<keyword evidence="3" id="KW-1185">Reference proteome</keyword>